<dbReference type="InterPro" id="IPR051612">
    <property type="entry name" value="Teichoic_Acid_Biosynth"/>
</dbReference>
<protein>
    <submittedName>
        <fullName evidence="1">CDP-glycerol glycerophosphotransferase family protein</fullName>
    </submittedName>
</protein>
<sequence>MKVKLLLEEINNVPKGNIRLDISVETDGEIEEVYKRIKGLFIQKGSFKKQLLSSSAELHADRMVYTLPISELSKIMNDGKLNLCLQLDQDILSIPIYNNIKEDFYICPKQTVFQLNTSDSIEKVVEFSRKDSVSIIVSVTEVSENKEKDLLILGDFSPEFKRKEVCLKELFLENNLTKEVRKLTGLKVNSHTNEYQAILELKDNPLYDGNWEMFCSGTFNDKPISIKVKYTKADKVVGSYFSNHDQLYYHVFSRNNKHEVVMSIEKNTEQMVSTQIDNVELNQNKLIIEGEVQFQSSIDTENQRAELLFIQRDTKRELSYPISVTDKYFESIVDFGEENVFGEKGIWDIFVSFEVQGIRDKVKLNLDSKSDFVIIPRTVYNQSSGVKRIRPYATLDNNLALLIRDEGVYCDVISVDYEASNLIVKGFVDIPDIDYVVKNVYLYEESLDLKMKCISEFVKEDEGYYFNSSYNWNAFDIGRYGELNLKFMIHIESDGHSIEFSLASNLDDIDNKARAIIYPPLNQNINGYPMQILPYYTNQNELSVTVQNSLQAYCIAMDSKNNNINLVICSMTEEQFEVQDTRLICRERNTGQTFIQNGKLNKLNEYQFDIDRSLIQTNEVQDAGKWDVYFAARINNNEVKTRVLCNDINIINQNSTFKSNAIKVGSELYGSIFFEKKNKTMSFETRNLKAHEKKKEKVRFLMAKGIAKIWGKFRKKPVWLIGENLGEVAQDNGFAFFESCVKKNVSEDYYYVSKAENKNMDNLEPYKAKVIRYDSFKHLCLYHLSNYLIVSHGIRDVIPNIVHPKMGSNTKPIIYLQHGIIAMKKLEFNSKSYNGMIKKFVVSSTHEKNILINKMNFKEKQIMTTGLARFDSLVDKSKDKKTREILLMPTWREWIIGSKEGFLESDFFVYYQGLLQDKRLHDLLEKNNLVLKFFPHIEIQKKYKDEFTNLNERIQFVKLGEESVKELIQNSSLMITDYSSVVFDFNYLKKPTIFYHFDVNDYLKHRGSYVDLNKDLVGDIAYTKEEVIKSISEYVKNDFKYKPQYLIKSKKYYAYHDEKNFERIYKEIKKISMKK</sequence>
<dbReference type="InterPro" id="IPR007554">
    <property type="entry name" value="Glycerophosphate_synth"/>
</dbReference>
<comment type="caution">
    <text evidence="1">The sequence shown here is derived from an EMBL/GenBank/DDBJ whole genome shotgun (WGS) entry which is preliminary data.</text>
</comment>
<dbReference type="EMBL" id="JAGDQJ010000004">
    <property type="protein sequence ID" value="MBO1623997.1"/>
    <property type="molecule type" value="Genomic_DNA"/>
</dbReference>
<dbReference type="PANTHER" id="PTHR37316">
    <property type="entry name" value="TEICHOIC ACID GLYCEROL-PHOSPHATE PRIMASE"/>
    <property type="match status" value="1"/>
</dbReference>
<gene>
    <name evidence="1" type="ORF">J4P90_01830</name>
</gene>
<dbReference type="SUPFAM" id="SSF53756">
    <property type="entry name" value="UDP-Glycosyltransferase/glycogen phosphorylase"/>
    <property type="match status" value="1"/>
</dbReference>
<proteinExistence type="predicted"/>
<keyword evidence="2" id="KW-1185">Reference proteome</keyword>
<dbReference type="RefSeq" id="WP_208016596.1">
    <property type="nucleotide sequence ID" value="NZ_JAGDQJ010000004.1"/>
</dbReference>
<dbReference type="PANTHER" id="PTHR37316:SF3">
    <property type="entry name" value="TEICHOIC ACID GLYCEROL-PHOSPHATE TRANSFERASE"/>
    <property type="match status" value="1"/>
</dbReference>
<evidence type="ECO:0000313" key="1">
    <source>
        <dbReference type="EMBL" id="MBO1623997.1"/>
    </source>
</evidence>
<reference evidence="1 2" key="1">
    <citation type="submission" date="2021-03" db="EMBL/GenBank/DDBJ databases">
        <title>Identification of novel Bacillus strains.</title>
        <authorList>
            <person name="Xiao Z."/>
            <person name="Li Y."/>
            <person name="Shen J."/>
        </authorList>
    </citation>
    <scope>NUCLEOTIDE SEQUENCE [LARGE SCALE GENOMIC DNA]</scope>
    <source>
        <strain evidence="1 2">SY8</strain>
    </source>
</reference>
<dbReference type="InterPro" id="IPR043148">
    <property type="entry name" value="TagF_C"/>
</dbReference>
<dbReference type="Gene3D" id="3.40.50.12580">
    <property type="match status" value="1"/>
</dbReference>
<accession>A0ABS3NST1</accession>
<evidence type="ECO:0000313" key="2">
    <source>
        <dbReference type="Proteomes" id="UP000677611"/>
    </source>
</evidence>
<dbReference type="Proteomes" id="UP000677611">
    <property type="component" value="Unassembled WGS sequence"/>
</dbReference>
<dbReference type="Pfam" id="PF04464">
    <property type="entry name" value="Glyphos_transf"/>
    <property type="match status" value="1"/>
</dbReference>
<name>A0ABS3NST1_9BACI</name>
<organism evidence="1 2">
    <name type="scientific">Bacillus arachidis</name>
    <dbReference type="NCBI Taxonomy" id="2819290"/>
    <lineage>
        <taxon>Bacteria</taxon>
        <taxon>Bacillati</taxon>
        <taxon>Bacillota</taxon>
        <taxon>Bacilli</taxon>
        <taxon>Bacillales</taxon>
        <taxon>Bacillaceae</taxon>
        <taxon>Bacillus</taxon>
    </lineage>
</organism>